<sequence>MINIKGSYIGNLFNTQEAINLFSLIQVSFKVGELSELTQMIQLLEEGKITRRYVFDTSIKIID</sequence>
<accession>A0A292PV89</accession>
<dbReference type="Gene3D" id="3.40.50.720">
    <property type="entry name" value="NAD(P)-binding Rossmann-like Domain"/>
    <property type="match status" value="1"/>
</dbReference>
<dbReference type="Proteomes" id="UP001412239">
    <property type="component" value="Unassembled WGS sequence"/>
</dbReference>
<organism evidence="1 2">
    <name type="scientific">Tuber aestivum</name>
    <name type="common">summer truffle</name>
    <dbReference type="NCBI Taxonomy" id="59557"/>
    <lineage>
        <taxon>Eukaryota</taxon>
        <taxon>Fungi</taxon>
        <taxon>Dikarya</taxon>
        <taxon>Ascomycota</taxon>
        <taxon>Pezizomycotina</taxon>
        <taxon>Pezizomycetes</taxon>
        <taxon>Pezizales</taxon>
        <taxon>Tuberaceae</taxon>
        <taxon>Tuber</taxon>
    </lineage>
</organism>
<evidence type="ECO:0000313" key="1">
    <source>
        <dbReference type="EMBL" id="CUS10711.1"/>
    </source>
</evidence>
<proteinExistence type="predicted"/>
<gene>
    <name evidence="1" type="ORF">GSTUAT00005221001</name>
</gene>
<dbReference type="EMBL" id="LN891041">
    <property type="protein sequence ID" value="CUS10711.1"/>
    <property type="molecule type" value="Genomic_DNA"/>
</dbReference>
<dbReference type="AlphaFoldDB" id="A0A292PV89"/>
<evidence type="ECO:0000313" key="2">
    <source>
        <dbReference type="Proteomes" id="UP001412239"/>
    </source>
</evidence>
<dbReference type="Gene3D" id="3.90.180.10">
    <property type="entry name" value="Medium-chain alcohol dehydrogenases, catalytic domain"/>
    <property type="match status" value="1"/>
</dbReference>
<reference evidence="1" key="1">
    <citation type="submission" date="2015-10" db="EMBL/GenBank/DDBJ databases">
        <authorList>
            <person name="Regsiter A."/>
            <person name="william w."/>
        </authorList>
    </citation>
    <scope>NUCLEOTIDE SEQUENCE</scope>
    <source>
        <strain evidence="1">Montdore</strain>
    </source>
</reference>
<name>A0A292PV89_9PEZI</name>
<keyword evidence="2" id="KW-1185">Reference proteome</keyword>
<protein>
    <submittedName>
        <fullName evidence="1">Uncharacterized protein</fullName>
    </submittedName>
</protein>